<feature type="domain" description="Formyl transferase N-terminal" evidence="5">
    <location>
        <begin position="2"/>
        <end position="100"/>
    </location>
</feature>
<proteinExistence type="predicted"/>
<dbReference type="EC" id="2.1.2.2" evidence="2"/>
<evidence type="ECO:0000313" key="6">
    <source>
        <dbReference type="EMBL" id="PIY89248.1"/>
    </source>
</evidence>
<dbReference type="PANTHER" id="PTHR43369">
    <property type="entry name" value="PHOSPHORIBOSYLGLYCINAMIDE FORMYLTRANSFERASE"/>
    <property type="match status" value="1"/>
</dbReference>
<sequence length="123" mass="14049">MNFIVMAGWDLIMSDEFLKQFPNMVINIHPSLCPAFPGMNAEKQAMDLGVRYTGCTLHFVDPGVDTGPIILQRVVEIKPQDTIRSLQKRIHKKEEEILCQGIKLYARGKLKIRKRRKVVISGQ</sequence>
<dbReference type="InterPro" id="IPR002376">
    <property type="entry name" value="Formyl_transf_N"/>
</dbReference>
<dbReference type="PANTHER" id="PTHR43369:SF2">
    <property type="entry name" value="PHOSPHORIBOSYLGLYCINAMIDE FORMYLTRANSFERASE"/>
    <property type="match status" value="1"/>
</dbReference>
<dbReference type="GO" id="GO:0005737">
    <property type="term" value="C:cytoplasm"/>
    <property type="evidence" value="ECO:0007669"/>
    <property type="project" value="TreeGrafter"/>
</dbReference>
<name>A0A2M7R6K0_9BACT</name>
<keyword evidence="3" id="KW-0808">Transferase</keyword>
<comment type="pathway">
    <text evidence="1">Purine metabolism; IMP biosynthesis via de novo pathway; N(2)-formyl-N(1)-(5-phospho-D-ribosyl)glycinamide from N(1)-(5-phospho-D-ribosyl)glycinamide (10-formyl THF route): step 1/1.</text>
</comment>
<dbReference type="EMBL" id="PFLW01000039">
    <property type="protein sequence ID" value="PIY89248.1"/>
    <property type="molecule type" value="Genomic_DNA"/>
</dbReference>
<dbReference type="Proteomes" id="UP000230767">
    <property type="component" value="Unassembled WGS sequence"/>
</dbReference>
<dbReference type="GO" id="GO:0004644">
    <property type="term" value="F:phosphoribosylglycinamide formyltransferase activity"/>
    <property type="evidence" value="ECO:0007669"/>
    <property type="project" value="UniProtKB-EC"/>
</dbReference>
<reference evidence="7" key="1">
    <citation type="submission" date="2017-09" db="EMBL/GenBank/DDBJ databases">
        <title>Depth-based differentiation of microbial function through sediment-hosted aquifers and enrichment of novel symbionts in the deep terrestrial subsurface.</title>
        <authorList>
            <person name="Probst A.J."/>
            <person name="Ladd B."/>
            <person name="Jarett J.K."/>
            <person name="Geller-Mcgrath D.E."/>
            <person name="Sieber C.M.K."/>
            <person name="Emerson J.B."/>
            <person name="Anantharaman K."/>
            <person name="Thomas B.C."/>
            <person name="Malmstrom R."/>
            <person name="Stieglmeier M."/>
            <person name="Klingl A."/>
            <person name="Woyke T."/>
            <person name="Ryan C.M."/>
            <person name="Banfield J.F."/>
        </authorList>
    </citation>
    <scope>NUCLEOTIDE SEQUENCE [LARGE SCALE GENOMIC DNA]</scope>
</reference>
<keyword evidence="4" id="KW-0658">Purine biosynthesis</keyword>
<dbReference type="InterPro" id="IPR036477">
    <property type="entry name" value="Formyl_transf_N_sf"/>
</dbReference>
<dbReference type="Gene3D" id="3.40.50.170">
    <property type="entry name" value="Formyl transferase, N-terminal domain"/>
    <property type="match status" value="1"/>
</dbReference>
<dbReference type="Pfam" id="PF00551">
    <property type="entry name" value="Formyl_trans_N"/>
    <property type="match status" value="1"/>
</dbReference>
<dbReference type="AlphaFoldDB" id="A0A2M7R6K0"/>
<evidence type="ECO:0000256" key="1">
    <source>
        <dbReference type="ARBA" id="ARBA00005054"/>
    </source>
</evidence>
<dbReference type="SUPFAM" id="SSF53328">
    <property type="entry name" value="Formyltransferase"/>
    <property type="match status" value="1"/>
</dbReference>
<evidence type="ECO:0000259" key="5">
    <source>
        <dbReference type="Pfam" id="PF00551"/>
    </source>
</evidence>
<comment type="caution">
    <text evidence="6">The sequence shown here is derived from an EMBL/GenBank/DDBJ whole genome shotgun (WGS) entry which is preliminary data.</text>
</comment>
<dbReference type="GO" id="GO:0006189">
    <property type="term" value="P:'de novo' IMP biosynthetic process"/>
    <property type="evidence" value="ECO:0007669"/>
    <property type="project" value="TreeGrafter"/>
</dbReference>
<evidence type="ECO:0000256" key="2">
    <source>
        <dbReference type="ARBA" id="ARBA00012254"/>
    </source>
</evidence>
<protein>
    <recommendedName>
        <fullName evidence="2">phosphoribosylglycinamide formyltransferase 1</fullName>
        <ecNumber evidence="2">2.1.2.2</ecNumber>
    </recommendedName>
</protein>
<evidence type="ECO:0000313" key="7">
    <source>
        <dbReference type="Proteomes" id="UP000230767"/>
    </source>
</evidence>
<evidence type="ECO:0000256" key="4">
    <source>
        <dbReference type="ARBA" id="ARBA00022755"/>
    </source>
</evidence>
<accession>A0A2M7R6K0</accession>
<organism evidence="6 7">
    <name type="scientific">Candidatus Nealsonbacteria bacterium CG_4_10_14_0_8_um_filter_37_14</name>
    <dbReference type="NCBI Taxonomy" id="1974684"/>
    <lineage>
        <taxon>Bacteria</taxon>
        <taxon>Candidatus Nealsoniibacteriota</taxon>
    </lineage>
</organism>
<gene>
    <name evidence="6" type="ORF">COY73_01330</name>
</gene>
<evidence type="ECO:0000256" key="3">
    <source>
        <dbReference type="ARBA" id="ARBA00022679"/>
    </source>
</evidence>